<comment type="caution">
    <text evidence="2">The sequence shown here is derived from an EMBL/GenBank/DDBJ whole genome shotgun (WGS) entry which is preliminary data.</text>
</comment>
<name>A0A103DYQ8_9BURK</name>
<evidence type="ECO:0000313" key="3">
    <source>
        <dbReference type="Proteomes" id="UP000062788"/>
    </source>
</evidence>
<evidence type="ECO:0000259" key="1">
    <source>
        <dbReference type="Pfam" id="PF13403"/>
    </source>
</evidence>
<dbReference type="EMBL" id="LOWA01000043">
    <property type="protein sequence ID" value="KVE25160.1"/>
    <property type="molecule type" value="Genomic_DNA"/>
</dbReference>
<dbReference type="Gene3D" id="2.170.16.10">
    <property type="entry name" value="Hedgehog/Intein (Hint) domain"/>
    <property type="match status" value="1"/>
</dbReference>
<dbReference type="SUPFAM" id="SSF51294">
    <property type="entry name" value="Hedgehog/intein (Hint) domain"/>
    <property type="match status" value="1"/>
</dbReference>
<dbReference type="Pfam" id="PF13403">
    <property type="entry name" value="Hint_2"/>
    <property type="match status" value="1"/>
</dbReference>
<protein>
    <recommendedName>
        <fullName evidence="1">Hedgehog/Intein (Hint) domain-containing protein</fullName>
    </recommendedName>
</protein>
<dbReference type="AlphaFoldDB" id="A0A103DYQ8"/>
<dbReference type="Proteomes" id="UP000062788">
    <property type="component" value="Unassembled WGS sequence"/>
</dbReference>
<feature type="domain" description="Hedgehog/Intein (Hint)" evidence="1">
    <location>
        <begin position="136"/>
        <end position="272"/>
    </location>
</feature>
<evidence type="ECO:0000313" key="2">
    <source>
        <dbReference type="EMBL" id="KVE25160.1"/>
    </source>
</evidence>
<dbReference type="RefSeq" id="WP_059519350.1">
    <property type="nucleotide sequence ID" value="NZ_CP013449.1"/>
</dbReference>
<proteinExistence type="predicted"/>
<dbReference type="InterPro" id="IPR028992">
    <property type="entry name" value="Hedgehog/Intein_dom"/>
</dbReference>
<dbReference type="InterPro" id="IPR036844">
    <property type="entry name" value="Hint_dom_sf"/>
</dbReference>
<sequence length="475" mass="50710">MSQTFNNVTFSGPSATAGVNTLGLFTGTNLFNTLGITGVVVNGTIDVPGGSAPTVTWQLANGTAALASNATYLGYSINNADPTNPTYYFSANLAGVSTPITFAVTFSPSGTGFLSIAQPINTSATSAPPSTSTTPVCFGSGTKIRTTRGDIAVEDLKVGDIAITSSGRERPIVWIGKRTVTRTHTSNFDESRPVRVMAGALGENLPTEDLVLSPGHSLCLSVLDELFVPVRFLANGSTIAYIDVDEVTYWHVELDEHDVLIANGVYSESYKDCGNRGWFMGHGGNADPDVVNAALAEYARPFVINGPVIDALRSRIAVRARELGWTITNDMDVHLVVDGQRVDGDIENGQARFLFPATAKEVQLISKTFTPAEFGLGDDPRKLGVCVSGLHVTDGLSFSKEIALDDAELSKGFYGLEPQNNHRWTNGNLSIPSTFWSGCKSHVFLRLSFRTDAGFSWVEPASQAADEKVLTLRAA</sequence>
<reference evidence="2 3" key="1">
    <citation type="submission" date="2015-11" db="EMBL/GenBank/DDBJ databases">
        <title>Expanding the genomic diversity of Burkholderia species for the development of highly accurate diagnostics.</title>
        <authorList>
            <person name="Sahl J."/>
            <person name="Keim P."/>
            <person name="Wagner D."/>
        </authorList>
    </citation>
    <scope>NUCLEOTIDE SEQUENCE [LARGE SCALE GENOMIC DNA]</scope>
    <source>
        <strain evidence="2 3">TSV85</strain>
    </source>
</reference>
<gene>
    <name evidence="2" type="ORF">WS67_19265</name>
</gene>
<keyword evidence="3" id="KW-1185">Reference proteome</keyword>
<organism evidence="2 3">
    <name type="scientific">Burkholderia singularis</name>
    <dbReference type="NCBI Taxonomy" id="1503053"/>
    <lineage>
        <taxon>Bacteria</taxon>
        <taxon>Pseudomonadati</taxon>
        <taxon>Pseudomonadota</taxon>
        <taxon>Betaproteobacteria</taxon>
        <taxon>Burkholderiales</taxon>
        <taxon>Burkholderiaceae</taxon>
        <taxon>Burkholderia</taxon>
        <taxon>pseudomallei group</taxon>
    </lineage>
</organism>
<accession>A0A103DYQ8</accession>
<dbReference type="OrthoDB" id="8671331at2"/>